<feature type="region of interest" description="Disordered" evidence="1">
    <location>
        <begin position="354"/>
        <end position="385"/>
    </location>
</feature>
<feature type="compositionally biased region" description="Basic and acidic residues" evidence="1">
    <location>
        <begin position="354"/>
        <end position="364"/>
    </location>
</feature>
<dbReference type="EMBL" id="MF370964">
    <property type="protein sequence ID" value="ASU03358.1"/>
    <property type="molecule type" value="Genomic_DNA"/>
</dbReference>
<evidence type="ECO:0000313" key="3">
    <source>
        <dbReference type="Proteomes" id="UP000222256"/>
    </source>
</evidence>
<keyword evidence="3" id="KW-1185">Reference proteome</keyword>
<evidence type="ECO:0000256" key="1">
    <source>
        <dbReference type="SAM" id="MobiDB-lite"/>
    </source>
</evidence>
<dbReference type="KEGG" id="vg:54981681"/>
<feature type="region of interest" description="Disordered" evidence="1">
    <location>
        <begin position="1"/>
        <end position="22"/>
    </location>
</feature>
<reference evidence="2 3" key="1">
    <citation type="submission" date="2017-06" db="EMBL/GenBank/DDBJ databases">
        <title>A Novel Lytic Pseudoalteromonas phage Isolated from Qingdao coast of China.</title>
        <authorList>
            <person name="Li H."/>
        </authorList>
    </citation>
    <scope>NUCLEOTIDE SEQUENCE [LARGE SCALE GENOMIC DNA]</scope>
</reference>
<feature type="compositionally biased region" description="Acidic residues" evidence="1">
    <location>
        <begin position="375"/>
        <end position="385"/>
    </location>
</feature>
<proteinExistence type="predicted"/>
<name>A0A223LI21_9CAUD</name>
<dbReference type="RefSeq" id="YP_009791499.1">
    <property type="nucleotide sequence ID" value="NC_047839.1"/>
</dbReference>
<organism evidence="2 3">
    <name type="scientific">Pseudoalteromonas phage J2-1</name>
    <dbReference type="NCBI Taxonomy" id="2023998"/>
    <lineage>
        <taxon>Viruses</taxon>
        <taxon>Duplodnaviria</taxon>
        <taxon>Heunggongvirae</taxon>
        <taxon>Uroviricota</taxon>
        <taxon>Caudoviricetes</taxon>
        <taxon>Qingdaovirus</taxon>
        <taxon>Qingdaovirus J21</taxon>
    </lineage>
</organism>
<accession>A0A223LI21</accession>
<dbReference type="Proteomes" id="UP000222256">
    <property type="component" value="Segment"/>
</dbReference>
<dbReference type="GeneID" id="54981681"/>
<protein>
    <submittedName>
        <fullName evidence="2">Uncharacterized protein</fullName>
    </submittedName>
</protein>
<evidence type="ECO:0000313" key="2">
    <source>
        <dbReference type="EMBL" id="ASU03358.1"/>
    </source>
</evidence>
<sequence>MTFSFTPETASSGNTGGGSAVSDDQWKEWNDYYYSLLDGKEQPHKNKQGDIVEGRFYKKKKLVGKLAMLVDCGLQPQPDSSYEWKGEITEEEHIAKYPDNYFKTVDGKRMQFKPERPTQEFAFYFDFTKIIVDWTKHPIEALHSLGQKPLRVSYNGYFKNSGMGLEGFAKQLRFAPNFRTGKVSPNNPIYKIATAMNVADEFESSNYDFGKLAGGHCFFDVYITKNTYNGKSYYDAEIKNYSEITEIEAGENTITVEQQIPQSDVPFVGVTLNGGNYSDEVLDMVAHKKELMAVLPRAKAFQPNATKNPDFWLGCNWKDSDLCKALGDRAPKVDKNGDKVPVAGTEVVKPEVVQQKDKVVPKEDPVEESFTPAEDNFDFQDDVPF</sequence>